<keyword evidence="1" id="KW-1133">Transmembrane helix</keyword>
<keyword evidence="3" id="KW-1185">Reference proteome</keyword>
<dbReference type="EMBL" id="RAYQ01000049">
    <property type="protein sequence ID" value="RKI87019.1"/>
    <property type="molecule type" value="Genomic_DNA"/>
</dbReference>
<comment type="caution">
    <text evidence="2">The sequence shown here is derived from an EMBL/GenBank/DDBJ whole genome shotgun (WGS) entry which is preliminary data.</text>
</comment>
<feature type="transmembrane region" description="Helical" evidence="1">
    <location>
        <begin position="139"/>
        <end position="159"/>
    </location>
</feature>
<evidence type="ECO:0000313" key="2">
    <source>
        <dbReference type="EMBL" id="RKI87019.1"/>
    </source>
</evidence>
<dbReference type="RefSeq" id="WP_120472367.1">
    <property type="nucleotide sequence ID" value="NZ_RAYQ01000049.1"/>
</dbReference>
<dbReference type="OrthoDB" id="3266690at2"/>
<dbReference type="Proteomes" id="UP000280696">
    <property type="component" value="Unassembled WGS sequence"/>
</dbReference>
<feature type="transmembrane region" description="Helical" evidence="1">
    <location>
        <begin position="6"/>
        <end position="23"/>
    </location>
</feature>
<evidence type="ECO:0000256" key="1">
    <source>
        <dbReference type="SAM" id="Phobius"/>
    </source>
</evidence>
<reference evidence="2 3" key="1">
    <citation type="submission" date="2018-09" db="EMBL/GenBank/DDBJ databases">
        <title>Murine metabolic-syndrome-specific gut microbial biobank.</title>
        <authorList>
            <person name="Liu C."/>
        </authorList>
    </citation>
    <scope>NUCLEOTIDE SEQUENCE [LARGE SCALE GENOMIC DNA]</scope>
    <source>
        <strain evidence="2 3">0.1xD8-82</strain>
    </source>
</reference>
<name>A0A3A9A6A1_9FIRM</name>
<accession>A0A3A9A6A1</accession>
<keyword evidence="1" id="KW-0472">Membrane</keyword>
<keyword evidence="1" id="KW-0812">Transmembrane</keyword>
<organism evidence="2 3">
    <name type="scientific">Parablautia intestinalis</name>
    <dbReference type="NCBI Taxonomy" id="2320100"/>
    <lineage>
        <taxon>Bacteria</taxon>
        <taxon>Bacillati</taxon>
        <taxon>Bacillota</taxon>
        <taxon>Clostridia</taxon>
        <taxon>Lachnospirales</taxon>
        <taxon>Lachnospiraceae</taxon>
        <taxon>Parablautia</taxon>
    </lineage>
</organism>
<dbReference type="AlphaFoldDB" id="A0A3A9A6A1"/>
<feature type="transmembrane region" description="Helical" evidence="1">
    <location>
        <begin position="58"/>
        <end position="79"/>
    </location>
</feature>
<sequence length="160" mass="18263">MLIVELVILCILFWGICYLNTGSDDKNIKSYASYPDEVQEMVKKNPALQFKIKTVSPFVSFISNIVVFGTVLFIFGLFVKENGFKANFISLLILGQCLNAFDFLVIDMLWWRNSKRVRFADTKDRKELYSNPKKHFASFLKGIAAFLIIAVIDGAILTLF</sequence>
<evidence type="ECO:0000313" key="3">
    <source>
        <dbReference type="Proteomes" id="UP000280696"/>
    </source>
</evidence>
<proteinExistence type="predicted"/>
<gene>
    <name evidence="2" type="ORF">D7V94_21775</name>
</gene>
<feature type="transmembrane region" description="Helical" evidence="1">
    <location>
        <begin position="91"/>
        <end position="111"/>
    </location>
</feature>
<protein>
    <submittedName>
        <fullName evidence="2">ABC transporter permease</fullName>
    </submittedName>
</protein>